<evidence type="ECO:0000256" key="5">
    <source>
        <dbReference type="ARBA" id="ARBA00037974"/>
    </source>
</evidence>
<dbReference type="InterPro" id="IPR004839">
    <property type="entry name" value="Aminotransferase_I/II_large"/>
</dbReference>
<dbReference type="EMBL" id="DF820456">
    <property type="protein sequence ID" value="GAK51115.1"/>
    <property type="molecule type" value="Genomic_DNA"/>
</dbReference>
<evidence type="ECO:0000256" key="4">
    <source>
        <dbReference type="ARBA" id="ARBA00023239"/>
    </source>
</evidence>
<accession>A0A0S6VU67</accession>
<comment type="cofactor">
    <cofactor evidence="1">
        <name>pyridoxal 5'-phosphate</name>
        <dbReference type="ChEBI" id="CHEBI:597326"/>
    </cofactor>
</comment>
<evidence type="ECO:0000256" key="3">
    <source>
        <dbReference type="ARBA" id="ARBA00022898"/>
    </source>
</evidence>
<dbReference type="PANTHER" id="PTHR43525">
    <property type="entry name" value="PROTEIN MALY"/>
    <property type="match status" value="1"/>
</dbReference>
<proteinExistence type="inferred from homology"/>
<name>A0A0S6VU67_9BACT</name>
<evidence type="ECO:0000256" key="1">
    <source>
        <dbReference type="ARBA" id="ARBA00001933"/>
    </source>
</evidence>
<dbReference type="SUPFAM" id="SSF53383">
    <property type="entry name" value="PLP-dependent transferases"/>
    <property type="match status" value="1"/>
</dbReference>
<comment type="similarity">
    <text evidence="5">Belongs to the class-II pyridoxal-phosphate-dependent aminotransferase family. MalY/PatB cystathionine beta-lyase subfamily.</text>
</comment>
<dbReference type="Gene3D" id="3.40.640.10">
    <property type="entry name" value="Type I PLP-dependent aspartate aminotransferase-like (Major domain)"/>
    <property type="match status" value="1"/>
</dbReference>
<dbReference type="PANTHER" id="PTHR43525:SF1">
    <property type="entry name" value="PROTEIN MALY"/>
    <property type="match status" value="1"/>
</dbReference>
<organism evidence="7">
    <name type="scientific">Candidatus Moduliflexus flocculans</name>
    <dbReference type="NCBI Taxonomy" id="1499966"/>
    <lineage>
        <taxon>Bacteria</taxon>
        <taxon>Candidatus Moduliflexota</taxon>
        <taxon>Candidatus Moduliflexia</taxon>
        <taxon>Candidatus Moduliflexales</taxon>
        <taxon>Candidatus Moduliflexaceae</taxon>
    </lineage>
</organism>
<dbReference type="CDD" id="cd00609">
    <property type="entry name" value="AAT_like"/>
    <property type="match status" value="1"/>
</dbReference>
<dbReference type="NCBIfam" id="TIGR04350">
    <property type="entry name" value="C_S_lyase_PatB"/>
    <property type="match status" value="1"/>
</dbReference>
<keyword evidence="7" id="KW-0808">Transferase</keyword>
<dbReference type="HOGENOM" id="CLU_017584_15_0_0"/>
<dbReference type="Gene3D" id="3.90.1150.10">
    <property type="entry name" value="Aspartate Aminotransferase, domain 1"/>
    <property type="match status" value="1"/>
</dbReference>
<gene>
    <name evidence="7" type="ORF">U14_02357</name>
</gene>
<feature type="domain" description="Aminotransferase class I/classII large" evidence="6">
    <location>
        <begin position="37"/>
        <end position="384"/>
    </location>
</feature>
<evidence type="ECO:0000313" key="7">
    <source>
        <dbReference type="EMBL" id="GAK51115.1"/>
    </source>
</evidence>
<dbReference type="InterPro" id="IPR015422">
    <property type="entry name" value="PyrdxlP-dep_Trfase_small"/>
</dbReference>
<evidence type="ECO:0000259" key="6">
    <source>
        <dbReference type="Pfam" id="PF00155"/>
    </source>
</evidence>
<dbReference type="InterPro" id="IPR015421">
    <property type="entry name" value="PyrdxlP-dep_Trfase_major"/>
</dbReference>
<dbReference type="InterPro" id="IPR015424">
    <property type="entry name" value="PyrdxlP-dep_Trfase"/>
</dbReference>
<keyword evidence="8" id="KW-1185">Reference proteome</keyword>
<dbReference type="Proteomes" id="UP000030700">
    <property type="component" value="Unassembled WGS sequence"/>
</dbReference>
<reference evidence="7" key="1">
    <citation type="journal article" date="2015" name="PeerJ">
        <title>First genomic representation of candidate bacterial phylum KSB3 points to enhanced environmental sensing as a trigger of wastewater bulking.</title>
        <authorList>
            <person name="Sekiguchi Y."/>
            <person name="Ohashi A."/>
            <person name="Parks D.H."/>
            <person name="Yamauchi T."/>
            <person name="Tyson G.W."/>
            <person name="Hugenholtz P."/>
        </authorList>
    </citation>
    <scope>NUCLEOTIDE SEQUENCE [LARGE SCALE GENOMIC DNA]</scope>
</reference>
<dbReference type="STRING" id="1499966.U14_02357"/>
<sequence>MIFDFDTIIDRRQTNNIKWNLTAKHPGEPELLPLWVADMDFQAPQEVSAALRRHVEHGLFGYPIVPDSCYDAMIAWVKARHGWNIHKEWIIFTPGVIPAFYWTIQAFTQPGDAVVIQPPVYPPFFKAVSANNCVLVENELRNVNGHYEMDMDTFEAQIKASGAKVFVLCSPHNPVGRVWTEAELRQMAACCLKHNVVICSDEIHADLVFPGVRHIPTASLSAEIAARTVTCFAASKTFNIAGLNTAFAVIPDPDIRAAFQLVKHHAGNPESNLMGVIATEAAYRHGAPWLDALLEYLKDNYDFLTRFLQERIPQITVAKSEGTYLAWLDCRQLGRSDAELHDLFMNKARVWLNDGTMFGSGGSGFQRLNFGCPRATLETALTRIERAMKNN</sequence>
<evidence type="ECO:0000256" key="2">
    <source>
        <dbReference type="ARBA" id="ARBA00012224"/>
    </source>
</evidence>
<dbReference type="EC" id="4.4.1.13" evidence="2"/>
<evidence type="ECO:0000313" key="8">
    <source>
        <dbReference type="Proteomes" id="UP000030700"/>
    </source>
</evidence>
<dbReference type="InterPro" id="IPR051798">
    <property type="entry name" value="Class-II_PLP-Dep_Aminotrans"/>
</dbReference>
<dbReference type="GO" id="GO:0047804">
    <property type="term" value="F:cysteine-S-conjugate beta-lyase activity"/>
    <property type="evidence" value="ECO:0007669"/>
    <property type="project" value="UniProtKB-EC"/>
</dbReference>
<dbReference type="GO" id="GO:0030170">
    <property type="term" value="F:pyridoxal phosphate binding"/>
    <property type="evidence" value="ECO:0007669"/>
    <property type="project" value="InterPro"/>
</dbReference>
<dbReference type="InterPro" id="IPR027619">
    <property type="entry name" value="C-S_lyase_PatB-like"/>
</dbReference>
<dbReference type="Pfam" id="PF00155">
    <property type="entry name" value="Aminotran_1_2"/>
    <property type="match status" value="1"/>
</dbReference>
<keyword evidence="4" id="KW-0456">Lyase</keyword>
<keyword evidence="7" id="KW-0032">Aminotransferase</keyword>
<keyword evidence="3" id="KW-0663">Pyridoxal phosphate</keyword>
<protein>
    <recommendedName>
        <fullName evidence="2">cysteine-S-conjugate beta-lyase</fullName>
        <ecNumber evidence="2">4.4.1.13</ecNumber>
    </recommendedName>
</protein>
<dbReference type="AlphaFoldDB" id="A0A0S6VU67"/>
<dbReference type="GO" id="GO:0008483">
    <property type="term" value="F:transaminase activity"/>
    <property type="evidence" value="ECO:0007669"/>
    <property type="project" value="UniProtKB-KW"/>
</dbReference>